<evidence type="ECO:0000313" key="2">
    <source>
        <dbReference type="EMBL" id="MBC9716456.1"/>
    </source>
</evidence>
<dbReference type="SUPFAM" id="SSF50475">
    <property type="entry name" value="FMN-binding split barrel"/>
    <property type="match status" value="1"/>
</dbReference>
<dbReference type="InterPro" id="IPR052019">
    <property type="entry name" value="F420H2_bilvrd_red/Heme_oxyg"/>
</dbReference>
<protein>
    <submittedName>
        <fullName evidence="2">PPOX class F420-dependent oxidoreductase</fullName>
        <ecNumber evidence="2">1.-.-.-</ecNumber>
    </submittedName>
</protein>
<dbReference type="Gene3D" id="2.30.110.10">
    <property type="entry name" value="Electron Transport, Fmn-binding Protein, Chain A"/>
    <property type="match status" value="1"/>
</dbReference>
<organism evidence="2 3">
    <name type="scientific">Streptomyces polyasparticus</name>
    <dbReference type="NCBI Taxonomy" id="2767826"/>
    <lineage>
        <taxon>Bacteria</taxon>
        <taxon>Bacillati</taxon>
        <taxon>Actinomycetota</taxon>
        <taxon>Actinomycetes</taxon>
        <taxon>Kitasatosporales</taxon>
        <taxon>Streptomycetaceae</taxon>
        <taxon>Streptomyces</taxon>
    </lineage>
</organism>
<sequence>MTSASETPAPGLAPFVKQRNILLTTYKRDGTAVGTPVNIAVDGDHAYIRTYDKAWKAKRMRNNPEVEISPSTARGVPTGPPFKARVRLLDAGSEEARRAAKLLQRKHRILQGVFVPVFHRLRKYRTLHYEVRLLGE</sequence>
<comment type="caution">
    <text evidence="2">The sequence shown here is derived from an EMBL/GenBank/DDBJ whole genome shotgun (WGS) entry which is preliminary data.</text>
</comment>
<evidence type="ECO:0000256" key="1">
    <source>
        <dbReference type="ARBA" id="ARBA00023002"/>
    </source>
</evidence>
<gene>
    <name evidence="2" type="ORF">H9Y04_28380</name>
</gene>
<dbReference type="PANTHER" id="PTHR35176">
    <property type="entry name" value="HEME OXYGENASE HI_0854-RELATED"/>
    <property type="match status" value="1"/>
</dbReference>
<dbReference type="InterPro" id="IPR019965">
    <property type="entry name" value="PPOX_F420-dep_Rv2061_put"/>
</dbReference>
<evidence type="ECO:0000313" key="3">
    <source>
        <dbReference type="Proteomes" id="UP000642284"/>
    </source>
</evidence>
<reference evidence="2 3" key="1">
    <citation type="submission" date="2020-08" db="EMBL/GenBank/DDBJ databases">
        <title>Genemic of Streptomyces polyaspartic.</title>
        <authorList>
            <person name="Liu W."/>
        </authorList>
    </citation>
    <scope>NUCLEOTIDE SEQUENCE [LARGE SCALE GENOMIC DNA]</scope>
    <source>
        <strain evidence="2 3">TRM66268-LWL</strain>
    </source>
</reference>
<name>A0ABR7SPJ6_9ACTN</name>
<dbReference type="EC" id="1.-.-.-" evidence="2"/>
<dbReference type="PANTHER" id="PTHR35176:SF11">
    <property type="entry name" value="PYRIDOXAMINE 5'-PHOSPHATE OXIDASE FAMILY PROTEIN"/>
    <property type="match status" value="1"/>
</dbReference>
<dbReference type="EMBL" id="JACTVJ010000014">
    <property type="protein sequence ID" value="MBC9716456.1"/>
    <property type="molecule type" value="Genomic_DNA"/>
</dbReference>
<dbReference type="Proteomes" id="UP000642284">
    <property type="component" value="Unassembled WGS sequence"/>
</dbReference>
<dbReference type="InterPro" id="IPR012349">
    <property type="entry name" value="Split_barrel_FMN-bd"/>
</dbReference>
<dbReference type="GO" id="GO:0016491">
    <property type="term" value="F:oxidoreductase activity"/>
    <property type="evidence" value="ECO:0007669"/>
    <property type="project" value="UniProtKB-KW"/>
</dbReference>
<keyword evidence="1 2" id="KW-0560">Oxidoreductase</keyword>
<dbReference type="RefSeq" id="WP_187816908.1">
    <property type="nucleotide sequence ID" value="NZ_JACTVJ010000014.1"/>
</dbReference>
<accession>A0ABR7SPJ6</accession>
<proteinExistence type="predicted"/>
<dbReference type="NCBIfam" id="TIGR03666">
    <property type="entry name" value="Rv2061_F420"/>
    <property type="match status" value="1"/>
</dbReference>
<keyword evidence="3" id="KW-1185">Reference proteome</keyword>